<reference evidence="2" key="1">
    <citation type="journal article" date="2021" name="Microorganisms">
        <title>Acidisoma silvae sp. nov. and Acidisomacellulosilytica sp. nov., Two Acidophilic Bacteria Isolated from Decaying Wood, Hydrolyzing Cellulose and Producing Poly-3-hydroxybutyrate.</title>
        <authorList>
            <person name="Mieszkin S."/>
            <person name="Pouder E."/>
            <person name="Uroz S."/>
            <person name="Simon-Colin C."/>
            <person name="Alain K."/>
        </authorList>
    </citation>
    <scope>NUCLEOTIDE SEQUENCE</scope>
    <source>
        <strain evidence="2">HW T2.11</strain>
    </source>
</reference>
<reference evidence="2" key="2">
    <citation type="submission" date="2021-01" db="EMBL/GenBank/DDBJ databases">
        <authorList>
            <person name="Mieszkin S."/>
            <person name="Pouder E."/>
            <person name="Alain K."/>
        </authorList>
    </citation>
    <scope>NUCLEOTIDE SEQUENCE</scope>
    <source>
        <strain evidence="2">HW T2.11</strain>
    </source>
</reference>
<evidence type="ECO:0000313" key="3">
    <source>
        <dbReference type="Proteomes" id="UP000708298"/>
    </source>
</evidence>
<keyword evidence="3" id="KW-1185">Reference proteome</keyword>
<organism evidence="2 3">
    <name type="scientific">Acidisoma silvae</name>
    <dbReference type="NCBI Taxonomy" id="2802396"/>
    <lineage>
        <taxon>Bacteria</taxon>
        <taxon>Pseudomonadati</taxon>
        <taxon>Pseudomonadota</taxon>
        <taxon>Alphaproteobacteria</taxon>
        <taxon>Acetobacterales</taxon>
        <taxon>Acidocellaceae</taxon>
        <taxon>Acidisoma</taxon>
    </lineage>
</organism>
<dbReference type="InterPro" id="IPR028992">
    <property type="entry name" value="Hedgehog/Intein_dom"/>
</dbReference>
<comment type="caution">
    <text evidence="2">The sequence shown here is derived from an EMBL/GenBank/DDBJ whole genome shotgun (WGS) entry which is preliminary data.</text>
</comment>
<protein>
    <submittedName>
        <fullName evidence="2">Hint domain-containing protein</fullName>
    </submittedName>
</protein>
<feature type="domain" description="Hedgehog/Intein (Hint)" evidence="1">
    <location>
        <begin position="918"/>
        <end position="1052"/>
    </location>
</feature>
<dbReference type="Pfam" id="PF13403">
    <property type="entry name" value="Hint_2"/>
    <property type="match status" value="1"/>
</dbReference>
<dbReference type="Gene3D" id="2.170.16.10">
    <property type="entry name" value="Hedgehog/Intein (Hint) domain"/>
    <property type="match status" value="1"/>
</dbReference>
<dbReference type="RefSeq" id="WP_227319896.1">
    <property type="nucleotide sequence ID" value="NZ_JAESVB010000001.1"/>
</dbReference>
<dbReference type="EMBL" id="JAESVB010000001">
    <property type="protein sequence ID" value="MCB8874248.1"/>
    <property type="molecule type" value="Genomic_DNA"/>
</dbReference>
<sequence length="1112" mass="114967">MTTSSGVNLDLSLTQAFLDEGVLKSVGGTSGQDVYAYAVLFENPTAANPTGFVSETTLVSDGEIGSGASAGADGSLAADIALVSNGDTLDGGKLYLVFESGSTVVTDGTTTLDQALQNQAFINSTNASTYDFSYDSIEMTLDGTSTDAANLTSVNGFSLPMSLAVDGTTNSVSYKVPATTLASTIVTNANAGSTDVKQTFTTGGLSGALRSVTSPTDVNLPGTAASTTQPYPQNGWDTYVTALESIAPSITITGQFLGAPDASGVWHNAGYYAYVLKYIDGDFWLTPEVSDGGTSPSQIQGSILLTPYDIEENIFSQVGSVTIYSGTSTDDTVLATVNVGDNTQWGAILAQFLTGFTAGYYGQDGVSPNTQLTGSAGLISLDSNNNWDPNYAFRNETDTVVSSGTGYSFDPYAEAFYEDSNSYGSPYSDALMSQYAAGGPLLTVPDNGTTATTLDLTVYGENEQPTGYTTPTIYDYIAPSNSGYAVPESNNSGANLTFSFYSAVGANAGVSLDPSSAIEIRFLASDTNDTPVWNTVTIDGSGSYTVNGHTFTDIGLWHDWTVIDNAGTWTIEPILDGNNQPIDTNTGALVVTLPTADSGVSWYQVVVGANTSDPKTYNLYTTTATVTAGAILNGATVANGTTVSGVFVNPAYSGQTSAQAVDGLATVSGPVYTTSSEYASTLTVNFATGSTVSYNPDVVVTNTGSLSNLSASGGYSPVLPSAPVVVTNNSGTLSALPGAVISPGTYSTTPTVASTVTAENGALQLGWAGYDTDDVTVQETINVLVKGTITTETITGYGWTGSAAVEENLPATGTLISYGSITNLGTYTDKTNAYDDAVIIVHNASMSQDVTIATTSDDDGNWLTPLYDFGAGTYTLTMYDGIDNNGTYEQVTGASDELVLTVQAGGNGVADNSVVIAPCFAAGTHLATPAGTVAVESLTIGDSVLTADGRAETVQWIGHRSVDCARHPQPEAVWPVRVAAGAFGPGLPLRDLYLSPDHAIFAEGVLIPVKHLINGSSITQEPVAAVTYFHVELTRHEVVLAEGLPVESYLDTGDRASFANAGGAVALHPAWGSEKRDVTLFLEAAGYAPLHVTGPVVARLRDRLAGARNIAA</sequence>
<name>A0A964DY01_9PROT</name>
<accession>A0A964DY01</accession>
<dbReference type="InterPro" id="IPR036844">
    <property type="entry name" value="Hint_dom_sf"/>
</dbReference>
<proteinExistence type="predicted"/>
<dbReference type="SUPFAM" id="SSF51294">
    <property type="entry name" value="Hedgehog/intein (Hint) domain"/>
    <property type="match status" value="1"/>
</dbReference>
<dbReference type="Proteomes" id="UP000708298">
    <property type="component" value="Unassembled WGS sequence"/>
</dbReference>
<evidence type="ECO:0000313" key="2">
    <source>
        <dbReference type="EMBL" id="MCB8874248.1"/>
    </source>
</evidence>
<gene>
    <name evidence="2" type="ORF">ASILVAE211_03560</name>
</gene>
<evidence type="ECO:0000259" key="1">
    <source>
        <dbReference type="Pfam" id="PF13403"/>
    </source>
</evidence>
<dbReference type="AlphaFoldDB" id="A0A964DY01"/>